<gene>
    <name evidence="1" type="ORF">EVAR_102375_1</name>
</gene>
<accession>A0A4C2A716</accession>
<evidence type="ECO:0000313" key="1">
    <source>
        <dbReference type="EMBL" id="GBP95898.1"/>
    </source>
</evidence>
<protein>
    <submittedName>
        <fullName evidence="1">Uncharacterized protein</fullName>
    </submittedName>
</protein>
<organism evidence="1 2">
    <name type="scientific">Eumeta variegata</name>
    <name type="common">Bagworm moth</name>
    <name type="synonym">Eumeta japonica</name>
    <dbReference type="NCBI Taxonomy" id="151549"/>
    <lineage>
        <taxon>Eukaryota</taxon>
        <taxon>Metazoa</taxon>
        <taxon>Ecdysozoa</taxon>
        <taxon>Arthropoda</taxon>
        <taxon>Hexapoda</taxon>
        <taxon>Insecta</taxon>
        <taxon>Pterygota</taxon>
        <taxon>Neoptera</taxon>
        <taxon>Endopterygota</taxon>
        <taxon>Lepidoptera</taxon>
        <taxon>Glossata</taxon>
        <taxon>Ditrysia</taxon>
        <taxon>Tineoidea</taxon>
        <taxon>Psychidae</taxon>
        <taxon>Oiketicinae</taxon>
        <taxon>Eumeta</taxon>
    </lineage>
</organism>
<name>A0A4C2A716_EUMVA</name>
<dbReference type="Proteomes" id="UP000299102">
    <property type="component" value="Unassembled WGS sequence"/>
</dbReference>
<comment type="caution">
    <text evidence="1">The sequence shown here is derived from an EMBL/GenBank/DDBJ whole genome shotgun (WGS) entry which is preliminary data.</text>
</comment>
<evidence type="ECO:0000313" key="2">
    <source>
        <dbReference type="Proteomes" id="UP000299102"/>
    </source>
</evidence>
<reference evidence="1 2" key="1">
    <citation type="journal article" date="2019" name="Commun. Biol.">
        <title>The bagworm genome reveals a unique fibroin gene that provides high tensile strength.</title>
        <authorList>
            <person name="Kono N."/>
            <person name="Nakamura H."/>
            <person name="Ohtoshi R."/>
            <person name="Tomita M."/>
            <person name="Numata K."/>
            <person name="Arakawa K."/>
        </authorList>
    </citation>
    <scope>NUCLEOTIDE SEQUENCE [LARGE SCALE GENOMIC DNA]</scope>
</reference>
<keyword evidence="2" id="KW-1185">Reference proteome</keyword>
<dbReference type="EMBL" id="BGZK01002698">
    <property type="protein sequence ID" value="GBP95898.1"/>
    <property type="molecule type" value="Genomic_DNA"/>
</dbReference>
<sequence length="112" mass="12535">MALCGAHDDLLKIRLSSRKCLCRLKADGTASPSFTRNECSIAFVTRPRQLVGLDHHHRIGEDVNGAQPALGQRKGFKILEPQSKIVSRRNVWYVVVTRKPSFPVADGNVTYY</sequence>
<proteinExistence type="predicted"/>
<dbReference type="AlphaFoldDB" id="A0A4C2A716"/>